<feature type="region of interest" description="Disordered" evidence="1">
    <location>
        <begin position="98"/>
        <end position="129"/>
    </location>
</feature>
<evidence type="ECO:0000256" key="1">
    <source>
        <dbReference type="SAM" id="MobiDB-lite"/>
    </source>
</evidence>
<sequence length="182" mass="20646">MPAMAVGECAFPLCPRRSPSSLWEQRLHFSRLLSHRATVRVSAAHAPARARARPLSRLRSSRGGRSVRSFFKSVAFDVTYFKTPLQVVFRADGRRFSGAERGQERTKTAGNERARGNDDGQPVDGGNVMSRVRPTAADVVDRTCRAVRAGGDGDRRRRRRRRRRRLYDDYDETANVIFSKRI</sequence>
<evidence type="ECO:0000313" key="3">
    <source>
        <dbReference type="Proteomes" id="UP000475862"/>
    </source>
</evidence>
<dbReference type="EMBL" id="VYZN01000017">
    <property type="protein sequence ID" value="KAE9538028.1"/>
    <property type="molecule type" value="Genomic_DNA"/>
</dbReference>
<name>A0A6G0TSH4_APHGL</name>
<feature type="compositionally biased region" description="Basic and acidic residues" evidence="1">
    <location>
        <begin position="98"/>
        <end position="118"/>
    </location>
</feature>
<gene>
    <name evidence="2" type="ORF">AGLY_006000</name>
</gene>
<proteinExistence type="predicted"/>
<keyword evidence="3" id="KW-1185">Reference proteome</keyword>
<organism evidence="2 3">
    <name type="scientific">Aphis glycines</name>
    <name type="common">Soybean aphid</name>
    <dbReference type="NCBI Taxonomy" id="307491"/>
    <lineage>
        <taxon>Eukaryota</taxon>
        <taxon>Metazoa</taxon>
        <taxon>Ecdysozoa</taxon>
        <taxon>Arthropoda</taxon>
        <taxon>Hexapoda</taxon>
        <taxon>Insecta</taxon>
        <taxon>Pterygota</taxon>
        <taxon>Neoptera</taxon>
        <taxon>Paraneoptera</taxon>
        <taxon>Hemiptera</taxon>
        <taxon>Sternorrhyncha</taxon>
        <taxon>Aphidomorpha</taxon>
        <taxon>Aphidoidea</taxon>
        <taxon>Aphididae</taxon>
        <taxon>Aphidini</taxon>
        <taxon>Aphis</taxon>
        <taxon>Aphis</taxon>
    </lineage>
</organism>
<comment type="caution">
    <text evidence="2">The sequence shown here is derived from an EMBL/GenBank/DDBJ whole genome shotgun (WGS) entry which is preliminary data.</text>
</comment>
<protein>
    <submittedName>
        <fullName evidence="2">Uncharacterized protein</fullName>
    </submittedName>
</protein>
<evidence type="ECO:0000313" key="2">
    <source>
        <dbReference type="EMBL" id="KAE9538028.1"/>
    </source>
</evidence>
<dbReference type="AlphaFoldDB" id="A0A6G0TSH4"/>
<dbReference type="Proteomes" id="UP000475862">
    <property type="component" value="Unassembled WGS sequence"/>
</dbReference>
<accession>A0A6G0TSH4</accession>
<reference evidence="2 3" key="1">
    <citation type="submission" date="2019-08" db="EMBL/GenBank/DDBJ databases">
        <title>The genome of the soybean aphid Biotype 1, its phylome, world population structure and adaptation to the North American continent.</title>
        <authorList>
            <person name="Giordano R."/>
            <person name="Donthu R.K."/>
            <person name="Hernandez A.G."/>
            <person name="Wright C.L."/>
            <person name="Zimin A.V."/>
        </authorList>
    </citation>
    <scope>NUCLEOTIDE SEQUENCE [LARGE SCALE GENOMIC DNA]</scope>
    <source>
        <tissue evidence="2">Whole aphids</tissue>
    </source>
</reference>